<dbReference type="PANTHER" id="PTHR13748">
    <property type="entry name" value="COBW-RELATED"/>
    <property type="match status" value="1"/>
</dbReference>
<keyword evidence="3" id="KW-0862">Zinc</keyword>
<evidence type="ECO:0000313" key="11">
    <source>
        <dbReference type="Proteomes" id="UP000019471"/>
    </source>
</evidence>
<dbReference type="EMBL" id="AMGX01000044">
    <property type="protein sequence ID" value="EXJ53529.1"/>
    <property type="molecule type" value="Genomic_DNA"/>
</dbReference>
<feature type="domain" description="CobW/HypB/UreG nucleotide-binding" evidence="8">
    <location>
        <begin position="39"/>
        <end position="234"/>
    </location>
</feature>
<gene>
    <name evidence="10" type="ORF">A1O5_13200</name>
</gene>
<evidence type="ECO:0000256" key="7">
    <source>
        <dbReference type="ARBA" id="ARBA00049117"/>
    </source>
</evidence>
<dbReference type="OrthoDB" id="258627at2759"/>
<dbReference type="GO" id="GO:0005525">
    <property type="term" value="F:GTP binding"/>
    <property type="evidence" value="ECO:0007669"/>
    <property type="project" value="UniProtKB-KW"/>
</dbReference>
<protein>
    <recommendedName>
        <fullName evidence="12">CobW/HypB/UreG nucleotide-binding domain-containing protein</fullName>
    </recommendedName>
</protein>
<keyword evidence="4" id="KW-0342">GTP-binding</keyword>
<feature type="domain" description="CobW C-terminal" evidence="9">
    <location>
        <begin position="319"/>
        <end position="391"/>
    </location>
</feature>
<sequence length="405" mass="43867">MDDDEIPDLVEVSGNGNATGTVGDESGRKLSLYKLTGALAGYLGAGKTTLLNYILTAEHGKKIAAEFGNTTDIEKSLTVNQNHQATTEWIPLANGCICCSVKDSGVAALEVLVERQNDFDYILLETTGVADPGNIAPMFWLDEGLGSSIYLDGIVTVVDAKNILKSLDEPAPEELPQSESHDRHDHHVPQLTTAHLQISHADVIILNKTDLVSPIRLSAVESRIASINGLARIVPTTHSRVTNLSGTILDLKAYSTFPSNSSTSNTESNAMPDFASKGHSHLDPTLSTATFSLPPFDPQKLHLLSGWLETLLWDAQELQMRSERKYEIHRTKGLVRCTDGSTRVVQGVREIFEIIEVPKWKIDGAKGAEHLGDDQVMAGEGKIVFIGRNLDLITALKIGEDGSSP</sequence>
<dbReference type="GO" id="GO:0005737">
    <property type="term" value="C:cytoplasm"/>
    <property type="evidence" value="ECO:0007669"/>
    <property type="project" value="TreeGrafter"/>
</dbReference>
<comment type="caution">
    <text evidence="10">The sequence shown here is derived from an EMBL/GenBank/DDBJ whole genome shotgun (WGS) entry which is preliminary data.</text>
</comment>
<evidence type="ECO:0008006" key="12">
    <source>
        <dbReference type="Google" id="ProtNLM"/>
    </source>
</evidence>
<comment type="catalytic activity">
    <reaction evidence="7">
        <text>GTP + H2O = GDP + phosphate + H(+)</text>
        <dbReference type="Rhea" id="RHEA:19669"/>
        <dbReference type="ChEBI" id="CHEBI:15377"/>
        <dbReference type="ChEBI" id="CHEBI:15378"/>
        <dbReference type="ChEBI" id="CHEBI:37565"/>
        <dbReference type="ChEBI" id="CHEBI:43474"/>
        <dbReference type="ChEBI" id="CHEBI:58189"/>
    </reaction>
    <physiologicalReaction direction="left-to-right" evidence="7">
        <dbReference type="Rhea" id="RHEA:19670"/>
    </physiologicalReaction>
</comment>
<reference evidence="10 11" key="1">
    <citation type="submission" date="2013-03" db="EMBL/GenBank/DDBJ databases">
        <title>The Genome Sequence of Cladophialophora psammophila CBS 110553.</title>
        <authorList>
            <consortium name="The Broad Institute Genomics Platform"/>
            <person name="Cuomo C."/>
            <person name="de Hoog S."/>
            <person name="Gorbushina A."/>
            <person name="Walker B."/>
            <person name="Young S.K."/>
            <person name="Zeng Q."/>
            <person name="Gargeya S."/>
            <person name="Fitzgerald M."/>
            <person name="Haas B."/>
            <person name="Abouelleil A."/>
            <person name="Allen A.W."/>
            <person name="Alvarado L."/>
            <person name="Arachchi H.M."/>
            <person name="Berlin A.M."/>
            <person name="Chapman S.B."/>
            <person name="Gainer-Dewar J."/>
            <person name="Goldberg J."/>
            <person name="Griggs A."/>
            <person name="Gujja S."/>
            <person name="Hansen M."/>
            <person name="Howarth C."/>
            <person name="Imamovic A."/>
            <person name="Ireland A."/>
            <person name="Larimer J."/>
            <person name="McCowan C."/>
            <person name="Murphy C."/>
            <person name="Pearson M."/>
            <person name="Poon T.W."/>
            <person name="Priest M."/>
            <person name="Roberts A."/>
            <person name="Saif S."/>
            <person name="Shea T."/>
            <person name="Sisk P."/>
            <person name="Sykes S."/>
            <person name="Wortman J."/>
            <person name="Nusbaum C."/>
            <person name="Birren B."/>
        </authorList>
    </citation>
    <scope>NUCLEOTIDE SEQUENCE [LARGE SCALE GENOMIC DNA]</scope>
    <source>
        <strain evidence="10 11">CBS 110553</strain>
    </source>
</reference>
<evidence type="ECO:0000256" key="2">
    <source>
        <dbReference type="ARBA" id="ARBA00022801"/>
    </source>
</evidence>
<name>W9W4L9_9EURO</name>
<dbReference type="Proteomes" id="UP000019471">
    <property type="component" value="Unassembled WGS sequence"/>
</dbReference>
<dbReference type="GeneID" id="19197884"/>
<dbReference type="Pfam" id="PF07683">
    <property type="entry name" value="CobW_C"/>
    <property type="match status" value="1"/>
</dbReference>
<dbReference type="SUPFAM" id="SSF52540">
    <property type="entry name" value="P-loop containing nucleoside triphosphate hydrolases"/>
    <property type="match status" value="1"/>
</dbReference>
<dbReference type="eggNOG" id="KOG2743">
    <property type="taxonomic scope" value="Eukaryota"/>
</dbReference>
<keyword evidence="1" id="KW-0547">Nucleotide-binding</keyword>
<evidence type="ECO:0000256" key="4">
    <source>
        <dbReference type="ARBA" id="ARBA00023134"/>
    </source>
</evidence>
<dbReference type="RefSeq" id="XP_007751957.1">
    <property type="nucleotide sequence ID" value="XM_007753767.1"/>
</dbReference>
<dbReference type="CDD" id="cd03112">
    <property type="entry name" value="CobW-like"/>
    <property type="match status" value="1"/>
</dbReference>
<evidence type="ECO:0000256" key="1">
    <source>
        <dbReference type="ARBA" id="ARBA00022741"/>
    </source>
</evidence>
<evidence type="ECO:0000313" key="10">
    <source>
        <dbReference type="EMBL" id="EXJ53529.1"/>
    </source>
</evidence>
<dbReference type="InterPro" id="IPR003495">
    <property type="entry name" value="CobW/HypB/UreG_nucleotide-bd"/>
</dbReference>
<dbReference type="AlphaFoldDB" id="W9W4L9"/>
<proteinExistence type="inferred from homology"/>
<dbReference type="InterPro" id="IPR027417">
    <property type="entry name" value="P-loop_NTPase"/>
</dbReference>
<evidence type="ECO:0000256" key="3">
    <source>
        <dbReference type="ARBA" id="ARBA00022833"/>
    </source>
</evidence>
<keyword evidence="5" id="KW-0143">Chaperone</keyword>
<dbReference type="STRING" id="1182543.W9W4L9"/>
<dbReference type="GO" id="GO:0016787">
    <property type="term" value="F:hydrolase activity"/>
    <property type="evidence" value="ECO:0007669"/>
    <property type="project" value="UniProtKB-KW"/>
</dbReference>
<dbReference type="HOGENOM" id="CLU_017452_0_1_1"/>
<dbReference type="Gene3D" id="3.40.50.300">
    <property type="entry name" value="P-loop containing nucleotide triphosphate hydrolases"/>
    <property type="match status" value="1"/>
</dbReference>
<dbReference type="Pfam" id="PF02492">
    <property type="entry name" value="cobW"/>
    <property type="match status" value="1"/>
</dbReference>
<evidence type="ECO:0000259" key="8">
    <source>
        <dbReference type="Pfam" id="PF02492"/>
    </source>
</evidence>
<dbReference type="PANTHER" id="PTHR13748:SF31">
    <property type="entry name" value="ZINC-REGULATED GTPASE METALLOPROTEIN ACTIVATOR 1A-RELATED"/>
    <property type="match status" value="1"/>
</dbReference>
<accession>W9W4L9</accession>
<dbReference type="Gene3D" id="3.30.1220.10">
    <property type="entry name" value="CobW-like, C-terminal domain"/>
    <property type="match status" value="1"/>
</dbReference>
<comment type="similarity">
    <text evidence="6">Belongs to the SIMIBI class G3E GTPase family. ZNG1 subfamily.</text>
</comment>
<keyword evidence="11" id="KW-1185">Reference proteome</keyword>
<dbReference type="InterPro" id="IPR036627">
    <property type="entry name" value="CobW-likC_sf"/>
</dbReference>
<evidence type="ECO:0000256" key="5">
    <source>
        <dbReference type="ARBA" id="ARBA00023186"/>
    </source>
</evidence>
<evidence type="ECO:0000259" key="9">
    <source>
        <dbReference type="Pfam" id="PF07683"/>
    </source>
</evidence>
<organism evidence="10 11">
    <name type="scientific">Cladophialophora psammophila CBS 110553</name>
    <dbReference type="NCBI Taxonomy" id="1182543"/>
    <lineage>
        <taxon>Eukaryota</taxon>
        <taxon>Fungi</taxon>
        <taxon>Dikarya</taxon>
        <taxon>Ascomycota</taxon>
        <taxon>Pezizomycotina</taxon>
        <taxon>Eurotiomycetes</taxon>
        <taxon>Chaetothyriomycetidae</taxon>
        <taxon>Chaetothyriales</taxon>
        <taxon>Herpotrichiellaceae</taxon>
        <taxon>Cladophialophora</taxon>
    </lineage>
</organism>
<dbReference type="SUPFAM" id="SSF90002">
    <property type="entry name" value="Hypothetical protein YjiA, C-terminal domain"/>
    <property type="match status" value="1"/>
</dbReference>
<dbReference type="InterPro" id="IPR011629">
    <property type="entry name" value="CobW-like_C"/>
</dbReference>
<dbReference type="InterPro" id="IPR051316">
    <property type="entry name" value="Zinc-reg_GTPase_activator"/>
</dbReference>
<evidence type="ECO:0000256" key="6">
    <source>
        <dbReference type="ARBA" id="ARBA00034320"/>
    </source>
</evidence>
<keyword evidence="2" id="KW-0378">Hydrolase</keyword>